<comment type="caution">
    <text evidence="1">The sequence shown here is derived from an EMBL/GenBank/DDBJ whole genome shotgun (WGS) entry which is preliminary data.</text>
</comment>
<organism evidence="1 2">
    <name type="scientific">Diploptera punctata</name>
    <name type="common">Pacific beetle cockroach</name>
    <dbReference type="NCBI Taxonomy" id="6984"/>
    <lineage>
        <taxon>Eukaryota</taxon>
        <taxon>Metazoa</taxon>
        <taxon>Ecdysozoa</taxon>
        <taxon>Arthropoda</taxon>
        <taxon>Hexapoda</taxon>
        <taxon>Insecta</taxon>
        <taxon>Pterygota</taxon>
        <taxon>Neoptera</taxon>
        <taxon>Polyneoptera</taxon>
        <taxon>Dictyoptera</taxon>
        <taxon>Blattodea</taxon>
        <taxon>Blaberoidea</taxon>
        <taxon>Blaberidae</taxon>
        <taxon>Diplopterinae</taxon>
        <taxon>Diploptera</taxon>
    </lineage>
</organism>
<reference evidence="1" key="1">
    <citation type="journal article" date="2023" name="IScience">
        <title>Live-bearing cockroach genome reveals convergent evolutionary mechanisms linked to viviparity in insects and beyond.</title>
        <authorList>
            <person name="Fouks B."/>
            <person name="Harrison M.C."/>
            <person name="Mikhailova A.A."/>
            <person name="Marchal E."/>
            <person name="English S."/>
            <person name="Carruthers M."/>
            <person name="Jennings E.C."/>
            <person name="Chiamaka E.L."/>
            <person name="Frigard R.A."/>
            <person name="Pippel M."/>
            <person name="Attardo G.M."/>
            <person name="Benoit J.B."/>
            <person name="Bornberg-Bauer E."/>
            <person name="Tobe S.S."/>
        </authorList>
    </citation>
    <scope>NUCLEOTIDE SEQUENCE</scope>
    <source>
        <strain evidence="1">Stay&amp;Tobe</strain>
    </source>
</reference>
<keyword evidence="2" id="KW-1185">Reference proteome</keyword>
<dbReference type="EMBL" id="JASPKZ010003413">
    <property type="protein sequence ID" value="KAJ9593693.1"/>
    <property type="molecule type" value="Genomic_DNA"/>
</dbReference>
<dbReference type="Proteomes" id="UP001233999">
    <property type="component" value="Unassembled WGS sequence"/>
</dbReference>
<protein>
    <submittedName>
        <fullName evidence="1">Uncharacterized protein</fullName>
    </submittedName>
</protein>
<proteinExistence type="predicted"/>
<dbReference type="AlphaFoldDB" id="A0AAD8A9D3"/>
<reference evidence="1" key="2">
    <citation type="submission" date="2023-05" db="EMBL/GenBank/DDBJ databases">
        <authorList>
            <person name="Fouks B."/>
        </authorList>
    </citation>
    <scope>NUCLEOTIDE SEQUENCE</scope>
    <source>
        <strain evidence="1">Stay&amp;Tobe</strain>
        <tissue evidence="1">Testes</tissue>
    </source>
</reference>
<accession>A0AAD8A9D3</accession>
<sequence>MKMGMICTSLVTDVMSIGGKTLLLPSVASENFNLFGFTLSISSILIEALSSSLRFLCVLLNLNKTVVSFSTLREFQNIFTKFHNSFTFFTFIHKFNIFY</sequence>
<gene>
    <name evidence="1" type="ORF">L9F63_014741</name>
</gene>
<evidence type="ECO:0000313" key="2">
    <source>
        <dbReference type="Proteomes" id="UP001233999"/>
    </source>
</evidence>
<evidence type="ECO:0000313" key="1">
    <source>
        <dbReference type="EMBL" id="KAJ9593693.1"/>
    </source>
</evidence>
<feature type="non-terminal residue" evidence="1">
    <location>
        <position position="99"/>
    </location>
</feature>
<name>A0AAD8A9D3_DIPPU</name>